<gene>
    <name evidence="2" type="ORF">g.52371</name>
</gene>
<feature type="non-terminal residue" evidence="2">
    <location>
        <position position="111"/>
    </location>
</feature>
<organism evidence="2">
    <name type="scientific">Graphocephala atropunctata</name>
    <dbReference type="NCBI Taxonomy" id="36148"/>
    <lineage>
        <taxon>Eukaryota</taxon>
        <taxon>Metazoa</taxon>
        <taxon>Ecdysozoa</taxon>
        <taxon>Arthropoda</taxon>
        <taxon>Hexapoda</taxon>
        <taxon>Insecta</taxon>
        <taxon>Pterygota</taxon>
        <taxon>Neoptera</taxon>
        <taxon>Paraneoptera</taxon>
        <taxon>Hemiptera</taxon>
        <taxon>Auchenorrhyncha</taxon>
        <taxon>Membracoidea</taxon>
        <taxon>Cicadellidae</taxon>
        <taxon>Cicadellinae</taxon>
        <taxon>Cicadellini</taxon>
        <taxon>Graphocephala</taxon>
    </lineage>
</organism>
<feature type="non-terminal residue" evidence="2">
    <location>
        <position position="1"/>
    </location>
</feature>
<sequence>SNIDPSAGQYLDVAQGYAGNSRRPVSLPGDMTLNNGTNGGMPTGTYPRVDQTFSNLTLNPPDLLLQENYPEIPLGAYSMQYLTNGGFPFNSTDENMENFDFGNRFEMQEDM</sequence>
<reference evidence="2" key="1">
    <citation type="submission" date="2015-11" db="EMBL/GenBank/DDBJ databases">
        <title>De novo transcriptome assembly of four potential Pierce s Disease insect vectors from Arizona vineyards.</title>
        <authorList>
            <person name="Tassone E.E."/>
        </authorList>
    </citation>
    <scope>NUCLEOTIDE SEQUENCE</scope>
</reference>
<dbReference type="AlphaFoldDB" id="A0A1B6M0W1"/>
<evidence type="ECO:0000256" key="1">
    <source>
        <dbReference type="SAM" id="MobiDB-lite"/>
    </source>
</evidence>
<feature type="region of interest" description="Disordered" evidence="1">
    <location>
        <begin position="19"/>
        <end position="46"/>
    </location>
</feature>
<dbReference type="EMBL" id="GEBQ01010416">
    <property type="protein sequence ID" value="JAT29561.1"/>
    <property type="molecule type" value="Transcribed_RNA"/>
</dbReference>
<accession>A0A1B6M0W1</accession>
<evidence type="ECO:0000313" key="2">
    <source>
        <dbReference type="EMBL" id="JAT29561.1"/>
    </source>
</evidence>
<name>A0A1B6M0W1_9HEMI</name>
<protein>
    <submittedName>
        <fullName evidence="2">Uncharacterized protein</fullName>
    </submittedName>
</protein>
<proteinExistence type="predicted"/>